<dbReference type="Gene3D" id="3.30.559.10">
    <property type="entry name" value="Chloramphenicol acetyltransferase-like domain"/>
    <property type="match status" value="2"/>
</dbReference>
<dbReference type="InterPro" id="IPR023213">
    <property type="entry name" value="CAT-like_dom_sf"/>
</dbReference>
<dbReference type="Pfam" id="PF02458">
    <property type="entry name" value="Transferase"/>
    <property type="match status" value="1"/>
</dbReference>
<accession>A0ABD3BKA6</accession>
<proteinExistence type="inferred from homology"/>
<evidence type="ECO:0000256" key="4">
    <source>
        <dbReference type="ARBA" id="ARBA00051052"/>
    </source>
</evidence>
<comment type="catalytic activity">
    <reaction evidence="4">
        <text>(2R)-3-(3,4-dihydroxyphenyl)lactate + (E)-caffeoyl-CoA = (R)-rosmarinate + CoA</text>
        <dbReference type="Rhea" id="RHEA:22344"/>
        <dbReference type="ChEBI" id="CHEBI:57287"/>
        <dbReference type="ChEBI" id="CHEBI:71492"/>
        <dbReference type="ChEBI" id="CHEBI:71493"/>
        <dbReference type="ChEBI" id="CHEBI:87136"/>
        <dbReference type="EC" id="2.3.1.140"/>
    </reaction>
</comment>
<evidence type="ECO:0000256" key="3">
    <source>
        <dbReference type="ARBA" id="ARBA00023315"/>
    </source>
</evidence>
<evidence type="ECO:0000256" key="2">
    <source>
        <dbReference type="ARBA" id="ARBA00022679"/>
    </source>
</evidence>
<sequence>MKINVTNSTMVKPMSAKPCTSLWISNLDALFPTHYHTRTLYFFRSNGAANFFDPVVVKAALSRALALFYPVAGRLRRDENNRIEINCNGEGALFVVAEADGEMDDLGGFGPRPEIGLVPMVDYSKGMSTYPLQLLQMTRFKCGGVCLGLALDHHVCDGYSALQFINTWSDIARGLDVTVSPIIDRTALRARSQLNPKFPHVEYQPAPSIKTLEHNVSSETTFAMFKLTRDQLDALKAKCNNDENQLTKYTSYVTLAAHVWRCISATRGLSEYQETNLYISVDGRSKLRPTLARGFFGNVIFPAAAVASCGELKSNGLRYAAKIIHDTLSRMDDEYLRSALDYLEMLPCDISDVGRGPHTYKSPNLGIISWARLPFYDADFGWGKPVYVGPGAPPCEGKSYVLRSSADDTGLVYAISLPKEQVKLFEELFYDI</sequence>
<dbReference type="InterPro" id="IPR050317">
    <property type="entry name" value="Plant_Fungal_Acyltransferase"/>
</dbReference>
<comment type="caution">
    <text evidence="7">The sequence shown here is derived from an EMBL/GenBank/DDBJ whole genome shotgun (WGS) entry which is preliminary data.</text>
</comment>
<evidence type="ECO:0000256" key="6">
    <source>
        <dbReference type="ARBA" id="ARBA00073413"/>
    </source>
</evidence>
<evidence type="ECO:0000256" key="1">
    <source>
        <dbReference type="ARBA" id="ARBA00009861"/>
    </source>
</evidence>
<protein>
    <recommendedName>
        <fullName evidence="6">Rosmarinate synthase</fullName>
        <ecNumber evidence="5">2.3.1.140</ecNumber>
    </recommendedName>
</protein>
<gene>
    <name evidence="7" type="ORF">CASFOL_038028</name>
</gene>
<dbReference type="FunFam" id="3.30.559.10:FF:000008">
    <property type="entry name" value="Tryptamine hydroxycinnamoyl transferase"/>
    <property type="match status" value="1"/>
</dbReference>
<name>A0ABD3BKA6_9LAMI</name>
<evidence type="ECO:0000313" key="8">
    <source>
        <dbReference type="Proteomes" id="UP001632038"/>
    </source>
</evidence>
<evidence type="ECO:0000256" key="5">
    <source>
        <dbReference type="ARBA" id="ARBA00066415"/>
    </source>
</evidence>
<reference evidence="8" key="1">
    <citation type="journal article" date="2024" name="IScience">
        <title>Strigolactones Initiate the Formation of Haustorium-like Structures in Castilleja.</title>
        <authorList>
            <person name="Buerger M."/>
            <person name="Peterson D."/>
            <person name="Chory J."/>
        </authorList>
    </citation>
    <scope>NUCLEOTIDE SEQUENCE [LARGE SCALE GENOMIC DNA]</scope>
</reference>
<keyword evidence="3" id="KW-0012">Acyltransferase</keyword>
<dbReference type="FunFam" id="3.30.559.10:FF:000015">
    <property type="entry name" value="Spermidine hydroxycinnamoyl transferase"/>
    <property type="match status" value="1"/>
</dbReference>
<dbReference type="EC" id="2.3.1.140" evidence="5"/>
<dbReference type="PANTHER" id="PTHR31642:SF11">
    <property type="entry name" value="SHIKIMATE O-HYDROXYCINNAMOYLTRANSFERASE"/>
    <property type="match status" value="1"/>
</dbReference>
<dbReference type="AlphaFoldDB" id="A0ABD3BKA6"/>
<organism evidence="7 8">
    <name type="scientific">Castilleja foliolosa</name>
    <dbReference type="NCBI Taxonomy" id="1961234"/>
    <lineage>
        <taxon>Eukaryota</taxon>
        <taxon>Viridiplantae</taxon>
        <taxon>Streptophyta</taxon>
        <taxon>Embryophyta</taxon>
        <taxon>Tracheophyta</taxon>
        <taxon>Spermatophyta</taxon>
        <taxon>Magnoliopsida</taxon>
        <taxon>eudicotyledons</taxon>
        <taxon>Gunneridae</taxon>
        <taxon>Pentapetalae</taxon>
        <taxon>asterids</taxon>
        <taxon>lamiids</taxon>
        <taxon>Lamiales</taxon>
        <taxon>Orobanchaceae</taxon>
        <taxon>Pedicularideae</taxon>
        <taxon>Castillejinae</taxon>
        <taxon>Castilleja</taxon>
    </lineage>
</organism>
<dbReference type="EMBL" id="JAVIJP010000081">
    <property type="protein sequence ID" value="KAL3617707.1"/>
    <property type="molecule type" value="Genomic_DNA"/>
</dbReference>
<dbReference type="Proteomes" id="UP001632038">
    <property type="component" value="Unassembled WGS sequence"/>
</dbReference>
<keyword evidence="2" id="KW-0808">Transferase</keyword>
<comment type="similarity">
    <text evidence="1">Belongs to the plant acyltransferase family.</text>
</comment>
<dbReference type="GO" id="GO:0050266">
    <property type="term" value="F:rosmarinate synthase activity"/>
    <property type="evidence" value="ECO:0007669"/>
    <property type="project" value="UniProtKB-EC"/>
</dbReference>
<evidence type="ECO:0000313" key="7">
    <source>
        <dbReference type="EMBL" id="KAL3617707.1"/>
    </source>
</evidence>
<dbReference type="PANTHER" id="PTHR31642">
    <property type="entry name" value="TRICHOTHECENE 3-O-ACETYLTRANSFERASE"/>
    <property type="match status" value="1"/>
</dbReference>
<keyword evidence="8" id="KW-1185">Reference proteome</keyword>